<proteinExistence type="predicted"/>
<feature type="compositionally biased region" description="Acidic residues" evidence="1">
    <location>
        <begin position="37"/>
        <end position="57"/>
    </location>
</feature>
<dbReference type="Proteomes" id="UP000251561">
    <property type="component" value="Chromosome"/>
</dbReference>
<dbReference type="RefSeq" id="WP_113678931.1">
    <property type="nucleotide sequence ID" value="NZ_CP030261.1"/>
</dbReference>
<dbReference type="EMBL" id="CP030261">
    <property type="protein sequence ID" value="AXB58002.1"/>
    <property type="molecule type" value="Genomic_DNA"/>
</dbReference>
<evidence type="ECO:0000256" key="1">
    <source>
        <dbReference type="SAM" id="MobiDB-lite"/>
    </source>
</evidence>
<gene>
    <name evidence="2" type="ORF">HYN86_15940</name>
</gene>
<organism evidence="2 3">
    <name type="scientific">Flavobacterium fluviale</name>
    <dbReference type="NCBI Taxonomy" id="2249356"/>
    <lineage>
        <taxon>Bacteria</taxon>
        <taxon>Pseudomonadati</taxon>
        <taxon>Bacteroidota</taxon>
        <taxon>Flavobacteriia</taxon>
        <taxon>Flavobacteriales</taxon>
        <taxon>Flavobacteriaceae</taxon>
        <taxon>Flavobacterium</taxon>
    </lineage>
</organism>
<feature type="region of interest" description="Disordered" evidence="1">
    <location>
        <begin position="1"/>
        <end position="74"/>
    </location>
</feature>
<name>A0A344LVR0_9FLAO</name>
<accession>A0A344LVR0</accession>
<feature type="compositionally biased region" description="Basic and acidic residues" evidence="1">
    <location>
        <begin position="20"/>
        <end position="34"/>
    </location>
</feature>
<keyword evidence="3" id="KW-1185">Reference proteome</keyword>
<evidence type="ECO:0000313" key="3">
    <source>
        <dbReference type="Proteomes" id="UP000251561"/>
    </source>
</evidence>
<dbReference type="AlphaFoldDB" id="A0A344LVR0"/>
<reference evidence="2 3" key="1">
    <citation type="submission" date="2018-06" db="EMBL/GenBank/DDBJ databases">
        <title>Genome sequencing of Flavobacterium.</title>
        <authorList>
            <person name="Baek M.-G."/>
            <person name="Yi H."/>
        </authorList>
    </citation>
    <scope>NUCLEOTIDE SEQUENCE [LARGE SCALE GENOMIC DNA]</scope>
    <source>
        <strain evidence="2 3">HYN0086</strain>
    </source>
</reference>
<dbReference type="OrthoDB" id="1375846at2"/>
<protein>
    <submittedName>
        <fullName evidence="2">Uncharacterized protein</fullName>
    </submittedName>
</protein>
<evidence type="ECO:0000313" key="2">
    <source>
        <dbReference type="EMBL" id="AXB58002.1"/>
    </source>
</evidence>
<dbReference type="KEGG" id="ffl:HYN86_15940"/>
<sequence length="74" mass="8178">MENTNYNTEDLQKCPYHAQLQDKADDNNPKEHVNTGDWEDERDEDGTDPNRYEEEDGNNNSGGAGSTGSAATNS</sequence>